<evidence type="ECO:0000256" key="5">
    <source>
        <dbReference type="ARBA" id="ARBA00022840"/>
    </source>
</evidence>
<dbReference type="SUPFAM" id="SSF52540">
    <property type="entry name" value="P-loop containing nucleoside triphosphate hydrolases"/>
    <property type="match status" value="1"/>
</dbReference>
<evidence type="ECO:0000256" key="3">
    <source>
        <dbReference type="ARBA" id="ARBA00022801"/>
    </source>
</evidence>
<dbReference type="InterPro" id="IPR047187">
    <property type="entry name" value="SF1_C_Upf1"/>
</dbReference>
<keyword evidence="3" id="KW-0378">Hydrolase</keyword>
<dbReference type="InterPro" id="IPR041677">
    <property type="entry name" value="DNA2/NAM7_AAA_11"/>
</dbReference>
<keyword evidence="5" id="KW-0067">ATP-binding</keyword>
<dbReference type="GO" id="GO:0043139">
    <property type="term" value="F:5'-3' DNA helicase activity"/>
    <property type="evidence" value="ECO:0007669"/>
    <property type="project" value="TreeGrafter"/>
</dbReference>
<dbReference type="EMBL" id="CADEPM010000009">
    <property type="protein sequence ID" value="CAB3409859.1"/>
    <property type="molecule type" value="Genomic_DNA"/>
</dbReference>
<dbReference type="PANTHER" id="PTHR43788:SF16">
    <property type="entry name" value="HELICASE WITH ZINC FINGER 2"/>
    <property type="match status" value="1"/>
</dbReference>
<keyword evidence="10" id="KW-1185">Reference proteome</keyword>
<feature type="domain" description="DNA2/NAM7 helicase helicase" evidence="7">
    <location>
        <begin position="268"/>
        <end position="494"/>
    </location>
</feature>
<keyword evidence="4" id="KW-0347">Helicase</keyword>
<organism evidence="9 10">
    <name type="scientific">Caenorhabditis bovis</name>
    <dbReference type="NCBI Taxonomy" id="2654633"/>
    <lineage>
        <taxon>Eukaryota</taxon>
        <taxon>Metazoa</taxon>
        <taxon>Ecdysozoa</taxon>
        <taxon>Nematoda</taxon>
        <taxon>Chromadorea</taxon>
        <taxon>Rhabditida</taxon>
        <taxon>Rhabditina</taxon>
        <taxon>Rhabditomorpha</taxon>
        <taxon>Rhabditoidea</taxon>
        <taxon>Rhabditidae</taxon>
        <taxon>Peloderinae</taxon>
        <taxon>Caenorhabditis</taxon>
    </lineage>
</organism>
<dbReference type="InterPro" id="IPR027417">
    <property type="entry name" value="P-loop_NTPase"/>
</dbReference>
<evidence type="ECO:0000256" key="2">
    <source>
        <dbReference type="ARBA" id="ARBA00022741"/>
    </source>
</evidence>
<dbReference type="Gene3D" id="3.40.50.300">
    <property type="entry name" value="P-loop containing nucleotide triphosphate hydrolases"/>
    <property type="match status" value="2"/>
</dbReference>
<dbReference type="OrthoDB" id="5871723at2759"/>
<proteinExistence type="inferred from homology"/>
<evidence type="ECO:0000256" key="6">
    <source>
        <dbReference type="SAM" id="Coils"/>
    </source>
</evidence>
<evidence type="ECO:0008006" key="11">
    <source>
        <dbReference type="Google" id="ProtNLM"/>
    </source>
</evidence>
<feature type="coiled-coil region" evidence="6">
    <location>
        <begin position="384"/>
        <end position="411"/>
    </location>
</feature>
<evidence type="ECO:0000256" key="4">
    <source>
        <dbReference type="ARBA" id="ARBA00022806"/>
    </source>
</evidence>
<dbReference type="Proteomes" id="UP000494206">
    <property type="component" value="Unassembled WGS sequence"/>
</dbReference>
<keyword evidence="6" id="KW-0175">Coiled coil</keyword>
<accession>A0A8S1FEP0</accession>
<evidence type="ECO:0000313" key="9">
    <source>
        <dbReference type="EMBL" id="CAB3409859.1"/>
    </source>
</evidence>
<dbReference type="GO" id="GO:0016787">
    <property type="term" value="F:hydrolase activity"/>
    <property type="evidence" value="ECO:0007669"/>
    <property type="project" value="UniProtKB-KW"/>
</dbReference>
<keyword evidence="2" id="KW-0547">Nucleotide-binding</keyword>
<dbReference type="InterPro" id="IPR050534">
    <property type="entry name" value="Coronavir_polyprotein_1ab"/>
</dbReference>
<dbReference type="AlphaFoldDB" id="A0A8S1FEP0"/>
<evidence type="ECO:0000259" key="7">
    <source>
        <dbReference type="Pfam" id="PF13086"/>
    </source>
</evidence>
<gene>
    <name evidence="9" type="ORF">CBOVIS_LOCUS11458</name>
</gene>
<dbReference type="CDD" id="cd18808">
    <property type="entry name" value="SF1_C_Upf1"/>
    <property type="match status" value="1"/>
</dbReference>
<comment type="similarity">
    <text evidence="1">Belongs to the DNA2/NAM7 helicase family.</text>
</comment>
<dbReference type="InterPro" id="IPR041679">
    <property type="entry name" value="DNA2/NAM7-like_C"/>
</dbReference>
<name>A0A8S1FEP0_9PELO</name>
<dbReference type="Pfam" id="PF13087">
    <property type="entry name" value="AAA_12"/>
    <property type="match status" value="1"/>
</dbReference>
<feature type="domain" description="DNA2/NAM7 helicase-like C-terminal" evidence="8">
    <location>
        <begin position="512"/>
        <end position="695"/>
    </location>
</feature>
<dbReference type="PANTHER" id="PTHR43788">
    <property type="entry name" value="DNA2/NAM7 HELICASE FAMILY MEMBER"/>
    <property type="match status" value="1"/>
</dbReference>
<dbReference type="GO" id="GO:0005524">
    <property type="term" value="F:ATP binding"/>
    <property type="evidence" value="ECO:0007669"/>
    <property type="project" value="UniProtKB-KW"/>
</dbReference>
<comment type="caution">
    <text evidence="9">The sequence shown here is derived from an EMBL/GenBank/DDBJ whole genome shotgun (WGS) entry which is preliminary data.</text>
</comment>
<reference evidence="9 10" key="1">
    <citation type="submission" date="2020-04" db="EMBL/GenBank/DDBJ databases">
        <authorList>
            <person name="Laetsch R D."/>
            <person name="Stevens L."/>
            <person name="Kumar S."/>
            <person name="Blaxter L. M."/>
        </authorList>
    </citation>
    <scope>NUCLEOTIDE SEQUENCE [LARGE SCALE GENOMIC DNA]</scope>
</reference>
<evidence type="ECO:0000313" key="10">
    <source>
        <dbReference type="Proteomes" id="UP000494206"/>
    </source>
</evidence>
<evidence type="ECO:0000259" key="8">
    <source>
        <dbReference type="Pfam" id="PF13087"/>
    </source>
</evidence>
<sequence length="714" mass="80657">MRVDLIPVHDQRRMISENSENNAGQFYMVDAVRMPPFFHQTDDAKGVAVTFNAEEKKAYKRRIRPTTRYEIEMIENKCKDVPVNQFEIHQTYVGSAATAVAAYVDRAQSRHVREQTVQRAIQIKARRELLTTTIPIPRNFVEDADPLTDSWITGKTVSARFPVDGRRFTTLATITEINVCRTEATVGLQFPQSATQFIKAWMAEHAENNVTIGPDPEQSMDATQAIKSEFKKTTVQSEIYQQYIGRKTAQKKQQLVTKEQRQLGNITLDEAQTDALRSSLARQGISVTIAPPGSGKTVLVSALTKQWLESKEASTIVITGPTNQAISSSLAPLEAVIPLEERRMCRYTSKHIADKDTDDQRFFIENMAYRYEEFITDPIQQMLLKTRRDALVAAERELEEATTALEILDKQEKTRKARQELMAEFEMLWKPNIIATTSTLLLRNRERKSCRDATHIIIDEASRLHPPHLLAMIASFRQLRKITLIGDSEQLAPFYPAPDGADIKKYVGEADLVRLKNAYPKAVVHLEKIYRAHPLITRNVLGNCYPYRVEPGITEEKRPMARNAGLPIAADGTPVILYHTKGVSEGRVNTAEAELIHWLVQHLRSRGVDRDDILVLTYHTNQRDHLRRILRDVPVETIDGSQGRQAPIVILATTKRATTTVPASIQRSLRFVGDAKRSTVAISRAMQALYIFGDIEHCAVGKEQWSSPDAGAEE</sequence>
<evidence type="ECO:0000256" key="1">
    <source>
        <dbReference type="ARBA" id="ARBA00007913"/>
    </source>
</evidence>
<dbReference type="Pfam" id="PF13086">
    <property type="entry name" value="AAA_11"/>
    <property type="match status" value="1"/>
</dbReference>
<protein>
    <recommendedName>
        <fullName evidence="11">AAA+ ATPase domain-containing protein</fullName>
    </recommendedName>
</protein>